<dbReference type="Proteomes" id="UP000789342">
    <property type="component" value="Unassembled WGS sequence"/>
</dbReference>
<organism evidence="1 2">
    <name type="scientific">Acaulospora morrowiae</name>
    <dbReference type="NCBI Taxonomy" id="94023"/>
    <lineage>
        <taxon>Eukaryota</taxon>
        <taxon>Fungi</taxon>
        <taxon>Fungi incertae sedis</taxon>
        <taxon>Mucoromycota</taxon>
        <taxon>Glomeromycotina</taxon>
        <taxon>Glomeromycetes</taxon>
        <taxon>Diversisporales</taxon>
        <taxon>Acaulosporaceae</taxon>
        <taxon>Acaulospora</taxon>
    </lineage>
</organism>
<gene>
    <name evidence="1" type="ORF">AMORRO_LOCUS6078</name>
</gene>
<sequence>MDEGKSTWSEEFGFVNFSLGYQNSGRSRKYQILESGKLDIGNGASFSSFNRIGEKQESKNPWLRMFEDPVDALFWALPVYNPHVPRLCAQRDTCQVFAKPSRFAVFQYQIPDSRPSP</sequence>
<keyword evidence="2" id="KW-1185">Reference proteome</keyword>
<proteinExistence type="predicted"/>
<evidence type="ECO:0000313" key="2">
    <source>
        <dbReference type="Proteomes" id="UP000789342"/>
    </source>
</evidence>
<accession>A0A9N9BFR0</accession>
<evidence type="ECO:0000313" key="1">
    <source>
        <dbReference type="EMBL" id="CAG8562324.1"/>
    </source>
</evidence>
<protein>
    <submittedName>
        <fullName evidence="1">12534_t:CDS:1</fullName>
    </submittedName>
</protein>
<comment type="caution">
    <text evidence="1">The sequence shown here is derived from an EMBL/GenBank/DDBJ whole genome shotgun (WGS) entry which is preliminary data.</text>
</comment>
<dbReference type="EMBL" id="CAJVPV010003910">
    <property type="protein sequence ID" value="CAG8562324.1"/>
    <property type="molecule type" value="Genomic_DNA"/>
</dbReference>
<name>A0A9N9BFR0_9GLOM</name>
<dbReference type="AlphaFoldDB" id="A0A9N9BFR0"/>
<reference evidence="1" key="1">
    <citation type="submission" date="2021-06" db="EMBL/GenBank/DDBJ databases">
        <authorList>
            <person name="Kallberg Y."/>
            <person name="Tangrot J."/>
            <person name="Rosling A."/>
        </authorList>
    </citation>
    <scope>NUCLEOTIDE SEQUENCE</scope>
    <source>
        <strain evidence="1">CL551</strain>
    </source>
</reference>